<sequence>MRFNATLLSATLLFFLGGIVATGHGATIIAPAHAAPEGRQCPPQDGYQIQIFGNISCTDAGYIAEAYDLSGEKRQDIAEFTCERSSPVVFPIIFQCNSANGEFAVSQQS</sequence>
<dbReference type="Proteomes" id="UP000682202">
    <property type="component" value="Chromosome"/>
</dbReference>
<reference evidence="2" key="1">
    <citation type="submission" date="2019-12" db="EMBL/GenBank/DDBJ databases">
        <title>Mycobacterium spongiae sp. nov.</title>
        <authorList>
            <person name="Stinear T."/>
        </authorList>
    </citation>
    <scope>NUCLEOTIDE SEQUENCE</scope>
    <source>
        <strain evidence="2">FSD4b-SM</strain>
    </source>
</reference>
<keyword evidence="3" id="KW-1185">Reference proteome</keyword>
<evidence type="ECO:0000313" key="3">
    <source>
        <dbReference type="Proteomes" id="UP000682202"/>
    </source>
</evidence>
<gene>
    <name evidence="2" type="ORF">F6B93_18610</name>
</gene>
<feature type="signal peptide" evidence="1">
    <location>
        <begin position="1"/>
        <end position="25"/>
    </location>
</feature>
<name>A0A975JZY1_9MYCO</name>
<dbReference type="EMBL" id="CP046600">
    <property type="protein sequence ID" value="QUR68821.1"/>
    <property type="molecule type" value="Genomic_DNA"/>
</dbReference>
<feature type="chain" id="PRO_5039020379" description="Secreted protein" evidence="1">
    <location>
        <begin position="26"/>
        <end position="109"/>
    </location>
</feature>
<evidence type="ECO:0000313" key="2">
    <source>
        <dbReference type="EMBL" id="QUR68821.1"/>
    </source>
</evidence>
<dbReference type="AlphaFoldDB" id="A0A975JZY1"/>
<evidence type="ECO:0000256" key="1">
    <source>
        <dbReference type="SAM" id="SignalP"/>
    </source>
</evidence>
<organism evidence="2 3">
    <name type="scientific">Mycobacterium spongiae</name>
    <dbReference type="NCBI Taxonomy" id="886343"/>
    <lineage>
        <taxon>Bacteria</taxon>
        <taxon>Bacillati</taxon>
        <taxon>Actinomycetota</taxon>
        <taxon>Actinomycetes</taxon>
        <taxon>Mycobacteriales</taxon>
        <taxon>Mycobacteriaceae</taxon>
        <taxon>Mycobacterium</taxon>
    </lineage>
</organism>
<proteinExistence type="predicted"/>
<keyword evidence="1" id="KW-0732">Signal</keyword>
<dbReference type="RefSeq" id="WP_211696402.1">
    <property type="nucleotide sequence ID" value="NZ_CP046600.1"/>
</dbReference>
<dbReference type="KEGG" id="mspg:F6B93_18610"/>
<protein>
    <recommendedName>
        <fullName evidence="4">Secreted protein</fullName>
    </recommendedName>
</protein>
<accession>A0A975JZY1</accession>
<evidence type="ECO:0008006" key="4">
    <source>
        <dbReference type="Google" id="ProtNLM"/>
    </source>
</evidence>